<evidence type="ECO:0000256" key="1">
    <source>
        <dbReference type="ARBA" id="ARBA00005594"/>
    </source>
</evidence>
<protein>
    <recommendedName>
        <fullName evidence="2">tryptophan--tRNA ligase</fullName>
        <ecNumber evidence="2">6.1.1.2</ecNumber>
    </recommendedName>
</protein>
<sequence length="166" mass="18576">MQKKRVFSGVQPTGNLHLGNYLGAIKNFVDLQNKFECIYCVVDLHAITTRQDPKELKSNILETVASFIASGLNPEKNIIFNQASVAAHSELAWIFNCVARIGWMNRMTQFKEKAGANKENASVGLLVYPSLMAADILIYKATHVPVGEDQKQHLELTRDIAKKFNN</sequence>
<evidence type="ECO:0000256" key="2">
    <source>
        <dbReference type="ARBA" id="ARBA00013161"/>
    </source>
</evidence>
<dbReference type="PANTHER" id="PTHR43766">
    <property type="entry name" value="TRYPTOPHAN--TRNA LIGASE, MITOCHONDRIAL"/>
    <property type="match status" value="1"/>
</dbReference>
<dbReference type="Gene3D" id="3.40.50.620">
    <property type="entry name" value="HUPs"/>
    <property type="match status" value="1"/>
</dbReference>
<keyword evidence="6" id="KW-0648">Protein biosynthesis</keyword>
<dbReference type="InterPro" id="IPR014729">
    <property type="entry name" value="Rossmann-like_a/b/a_fold"/>
</dbReference>
<keyword evidence="7" id="KW-0030">Aminoacyl-tRNA synthetase</keyword>
<gene>
    <name evidence="8" type="ORF">METZ01_LOCUS424571</name>
</gene>
<keyword evidence="5" id="KW-0067">ATP-binding</keyword>
<feature type="non-terminal residue" evidence="8">
    <location>
        <position position="166"/>
    </location>
</feature>
<dbReference type="PROSITE" id="PS00178">
    <property type="entry name" value="AA_TRNA_LIGASE_I"/>
    <property type="match status" value="1"/>
</dbReference>
<accession>A0A382XKL7</accession>
<proteinExistence type="inferred from homology"/>
<dbReference type="GO" id="GO:0006436">
    <property type="term" value="P:tryptophanyl-tRNA aminoacylation"/>
    <property type="evidence" value="ECO:0007669"/>
    <property type="project" value="InterPro"/>
</dbReference>
<dbReference type="PANTHER" id="PTHR43766:SF1">
    <property type="entry name" value="TRYPTOPHAN--TRNA LIGASE, MITOCHONDRIAL"/>
    <property type="match status" value="1"/>
</dbReference>
<dbReference type="GO" id="GO:0005829">
    <property type="term" value="C:cytosol"/>
    <property type="evidence" value="ECO:0007669"/>
    <property type="project" value="TreeGrafter"/>
</dbReference>
<dbReference type="NCBIfam" id="TIGR00233">
    <property type="entry name" value="trpS"/>
    <property type="match status" value="1"/>
</dbReference>
<dbReference type="InterPro" id="IPR050203">
    <property type="entry name" value="Trp-tRNA_synthetase"/>
</dbReference>
<name>A0A382XKL7_9ZZZZ</name>
<dbReference type="CDD" id="cd00806">
    <property type="entry name" value="TrpRS_core"/>
    <property type="match status" value="1"/>
</dbReference>
<evidence type="ECO:0000256" key="7">
    <source>
        <dbReference type="ARBA" id="ARBA00023146"/>
    </source>
</evidence>
<evidence type="ECO:0000256" key="6">
    <source>
        <dbReference type="ARBA" id="ARBA00022917"/>
    </source>
</evidence>
<dbReference type="InterPro" id="IPR002305">
    <property type="entry name" value="aa-tRNA-synth_Ic"/>
</dbReference>
<evidence type="ECO:0000313" key="8">
    <source>
        <dbReference type="EMBL" id="SVD71717.1"/>
    </source>
</evidence>
<dbReference type="GO" id="GO:0004830">
    <property type="term" value="F:tryptophan-tRNA ligase activity"/>
    <property type="evidence" value="ECO:0007669"/>
    <property type="project" value="UniProtKB-EC"/>
</dbReference>
<dbReference type="EMBL" id="UINC01168608">
    <property type="protein sequence ID" value="SVD71717.1"/>
    <property type="molecule type" value="Genomic_DNA"/>
</dbReference>
<organism evidence="8">
    <name type="scientific">marine metagenome</name>
    <dbReference type="NCBI Taxonomy" id="408172"/>
    <lineage>
        <taxon>unclassified sequences</taxon>
        <taxon>metagenomes</taxon>
        <taxon>ecological metagenomes</taxon>
    </lineage>
</organism>
<dbReference type="GO" id="GO:0005524">
    <property type="term" value="F:ATP binding"/>
    <property type="evidence" value="ECO:0007669"/>
    <property type="project" value="UniProtKB-KW"/>
</dbReference>
<comment type="similarity">
    <text evidence="1">Belongs to the class-I aminoacyl-tRNA synthetase family.</text>
</comment>
<evidence type="ECO:0000256" key="4">
    <source>
        <dbReference type="ARBA" id="ARBA00022741"/>
    </source>
</evidence>
<reference evidence="8" key="1">
    <citation type="submission" date="2018-05" db="EMBL/GenBank/DDBJ databases">
        <authorList>
            <person name="Lanie J.A."/>
            <person name="Ng W.-L."/>
            <person name="Kazmierczak K.M."/>
            <person name="Andrzejewski T.M."/>
            <person name="Davidsen T.M."/>
            <person name="Wayne K.J."/>
            <person name="Tettelin H."/>
            <person name="Glass J.I."/>
            <person name="Rusch D."/>
            <person name="Podicherti R."/>
            <person name="Tsui H.-C.T."/>
            <person name="Winkler M.E."/>
        </authorList>
    </citation>
    <scope>NUCLEOTIDE SEQUENCE</scope>
</reference>
<dbReference type="InterPro" id="IPR001412">
    <property type="entry name" value="aa-tRNA-synth_I_CS"/>
</dbReference>
<dbReference type="AlphaFoldDB" id="A0A382XKL7"/>
<evidence type="ECO:0000256" key="3">
    <source>
        <dbReference type="ARBA" id="ARBA00022598"/>
    </source>
</evidence>
<evidence type="ECO:0000256" key="5">
    <source>
        <dbReference type="ARBA" id="ARBA00022840"/>
    </source>
</evidence>
<dbReference type="EC" id="6.1.1.2" evidence="2"/>
<dbReference type="InterPro" id="IPR002306">
    <property type="entry name" value="Trp-tRNA-ligase"/>
</dbReference>
<dbReference type="PRINTS" id="PR01039">
    <property type="entry name" value="TRNASYNTHTRP"/>
</dbReference>
<keyword evidence="4" id="KW-0547">Nucleotide-binding</keyword>
<dbReference type="SUPFAM" id="SSF52374">
    <property type="entry name" value="Nucleotidylyl transferase"/>
    <property type="match status" value="1"/>
</dbReference>
<dbReference type="Pfam" id="PF00579">
    <property type="entry name" value="tRNA-synt_1b"/>
    <property type="match status" value="1"/>
</dbReference>
<keyword evidence="3" id="KW-0436">Ligase</keyword>